<accession>A0A4V2E3Y1</accession>
<protein>
    <recommendedName>
        <fullName evidence="4">Secreted protein</fullName>
    </recommendedName>
</protein>
<reference evidence="2 3" key="1">
    <citation type="submission" date="2018-01" db="EMBL/GenBank/DDBJ databases">
        <title>Co-occurrence of chitin degradation, pigmentation and bioactivity in marine Pseudoalteromonas.</title>
        <authorList>
            <person name="Paulsen S."/>
            <person name="Gram L."/>
            <person name="Machado H."/>
        </authorList>
    </citation>
    <scope>NUCLEOTIDE SEQUENCE [LARGE SCALE GENOMIC DNA]</scope>
    <source>
        <strain evidence="2 3">S1946</strain>
    </source>
</reference>
<dbReference type="AlphaFoldDB" id="A0A4V2E3Y1"/>
<sequence length="159" mass="18228">MIRNIKTFIGVSLVCTAAATQAQPADTMQVTDYNTFYETQVNSANCGGYWDERRVWVCDYRTQLVNVSYKKCHYKLTNKHSAVSAPAWETRTVLSNKSCPANWTIPGPGNYAPGGIYVHQHNTYFTQQEEQRVAYNCRWETRSVWVPNNGRYCPLNSEQ</sequence>
<dbReference type="EMBL" id="PPUZ01000012">
    <property type="protein sequence ID" value="RZM84074.1"/>
    <property type="molecule type" value="Genomic_DNA"/>
</dbReference>
<evidence type="ECO:0000256" key="1">
    <source>
        <dbReference type="SAM" id="SignalP"/>
    </source>
</evidence>
<evidence type="ECO:0008006" key="4">
    <source>
        <dbReference type="Google" id="ProtNLM"/>
    </source>
</evidence>
<dbReference type="RefSeq" id="WP_130244409.1">
    <property type="nucleotide sequence ID" value="NZ_PPUZ01000012.1"/>
</dbReference>
<evidence type="ECO:0000313" key="2">
    <source>
        <dbReference type="EMBL" id="RZM84074.1"/>
    </source>
</evidence>
<gene>
    <name evidence="2" type="ORF">C3B51_05340</name>
</gene>
<organism evidence="2 3">
    <name type="scientific">Pseudoalteromonas rubra</name>
    <dbReference type="NCBI Taxonomy" id="43658"/>
    <lineage>
        <taxon>Bacteria</taxon>
        <taxon>Pseudomonadati</taxon>
        <taxon>Pseudomonadota</taxon>
        <taxon>Gammaproteobacteria</taxon>
        <taxon>Alteromonadales</taxon>
        <taxon>Pseudoalteromonadaceae</taxon>
        <taxon>Pseudoalteromonas</taxon>
    </lineage>
</organism>
<evidence type="ECO:0000313" key="3">
    <source>
        <dbReference type="Proteomes" id="UP000292345"/>
    </source>
</evidence>
<dbReference type="Proteomes" id="UP000292345">
    <property type="component" value="Unassembled WGS sequence"/>
</dbReference>
<keyword evidence="1" id="KW-0732">Signal</keyword>
<feature type="chain" id="PRO_5020596644" description="Secreted protein" evidence="1">
    <location>
        <begin position="23"/>
        <end position="159"/>
    </location>
</feature>
<proteinExistence type="predicted"/>
<comment type="caution">
    <text evidence="2">The sequence shown here is derived from an EMBL/GenBank/DDBJ whole genome shotgun (WGS) entry which is preliminary data.</text>
</comment>
<feature type="signal peptide" evidence="1">
    <location>
        <begin position="1"/>
        <end position="22"/>
    </location>
</feature>
<name>A0A4V2E3Y1_9GAMM</name>